<dbReference type="SUPFAM" id="SSF117281">
    <property type="entry name" value="Kelch motif"/>
    <property type="match status" value="1"/>
</dbReference>
<reference evidence="1 2" key="1">
    <citation type="submission" date="2016-10" db="EMBL/GenBank/DDBJ databases">
        <authorList>
            <person name="de Groot N.N."/>
        </authorList>
    </citation>
    <scope>NUCLEOTIDE SEQUENCE [LARGE SCALE GENOMIC DNA]</scope>
    <source>
        <strain evidence="1 2">DSM 18684</strain>
    </source>
</reference>
<dbReference type="PANTHER" id="PTHR45632">
    <property type="entry name" value="LD33804P"/>
    <property type="match status" value="1"/>
</dbReference>
<name>A0A1I2WHD1_9SPHI</name>
<proteinExistence type="predicted"/>
<protein>
    <recommendedName>
        <fullName evidence="3">Cyclically-permuted mutarotase family protein</fullName>
    </recommendedName>
</protein>
<dbReference type="InterPro" id="IPR056734">
    <property type="entry name" value="NANM"/>
</dbReference>
<evidence type="ECO:0008006" key="3">
    <source>
        <dbReference type="Google" id="ProtNLM"/>
    </source>
</evidence>
<dbReference type="InterPro" id="IPR015915">
    <property type="entry name" value="Kelch-typ_b-propeller"/>
</dbReference>
<sequence length="392" mass="42555">MVSLPKPFFMKNTTFYLTLLITTILTPNLLAQKANIHDIAWIMAGNIPPAHQQNVSVGLAGAAIGVLANKLVLAGGNNFPDQMPWEGGKKRYYDDIFVYAKSTTGLTLADTNCKWKLPFNLAYSAVCSTPKGMVIAGGENENGLVNKVLLLTWNAGALTTSYLPDLPNGLTNAALTYKGDKLYVAGGENADGASNQFLSLNLNALNDGWKALEDLPHPVSHTVLVSAGDEIYLISGRMKNVGDTSTIYNQVYAFKLSEHTWTTKNAMPYPVSAATGIVKGNDILIFSGDEGKTFHETEKLIATIDREKDTLKKETLNRQKAKLQEGHPGFAKTVLKYSLLKGNWTVLKSTMPYGTVTTTAVIFDEEIVVAGGEIRAGVRTPHILVGKIKYTK</sequence>
<evidence type="ECO:0000313" key="1">
    <source>
        <dbReference type="EMBL" id="SFH00674.1"/>
    </source>
</evidence>
<accession>A0A1I2WHD1</accession>
<dbReference type="AlphaFoldDB" id="A0A1I2WHD1"/>
<dbReference type="EMBL" id="FOPP01000004">
    <property type="protein sequence ID" value="SFH00674.1"/>
    <property type="molecule type" value="Genomic_DNA"/>
</dbReference>
<keyword evidence="2" id="KW-1185">Reference proteome</keyword>
<dbReference type="Gene3D" id="2.120.10.80">
    <property type="entry name" value="Kelch-type beta propeller"/>
    <property type="match status" value="1"/>
</dbReference>
<evidence type="ECO:0000313" key="2">
    <source>
        <dbReference type="Proteomes" id="UP000199666"/>
    </source>
</evidence>
<dbReference type="Pfam" id="PF24996">
    <property type="entry name" value="NANM"/>
    <property type="match status" value="1"/>
</dbReference>
<organism evidence="1 2">
    <name type="scientific">Pedobacter insulae</name>
    <dbReference type="NCBI Taxonomy" id="414048"/>
    <lineage>
        <taxon>Bacteria</taxon>
        <taxon>Pseudomonadati</taxon>
        <taxon>Bacteroidota</taxon>
        <taxon>Sphingobacteriia</taxon>
        <taxon>Sphingobacteriales</taxon>
        <taxon>Sphingobacteriaceae</taxon>
        <taxon>Pedobacter</taxon>
    </lineage>
</organism>
<dbReference type="Proteomes" id="UP000199666">
    <property type="component" value="Unassembled WGS sequence"/>
</dbReference>
<gene>
    <name evidence="1" type="ORF">SAMN04489864_10452</name>
</gene>
<dbReference type="STRING" id="414048.SAMN04489864_10452"/>